<dbReference type="InterPro" id="IPR036412">
    <property type="entry name" value="HAD-like_sf"/>
</dbReference>
<reference evidence="1" key="1">
    <citation type="submission" date="2020-09" db="EMBL/GenBank/DDBJ databases">
        <title>Iningainema tapete sp. nov. (Scytonemataceae, Cyanobacteria) from greenhouses in central Florida (USA) produces two types of nodularin with biosynthetic potential for microcystin-LR and anabaenopeptins.</title>
        <authorList>
            <person name="Berthold D.E."/>
            <person name="Lefler F.W."/>
            <person name="Huang I.-S."/>
            <person name="Abdulla H."/>
            <person name="Zimba P.V."/>
            <person name="Laughinghouse H.D. IV."/>
        </authorList>
    </citation>
    <scope>NUCLEOTIDE SEQUENCE</scope>
    <source>
        <strain evidence="1">BLCCT55</strain>
    </source>
</reference>
<proteinExistence type="predicted"/>
<dbReference type="RefSeq" id="WP_190834378.1">
    <property type="nucleotide sequence ID" value="NZ_CAWPPI010000084.1"/>
</dbReference>
<dbReference type="InterPro" id="IPR023214">
    <property type="entry name" value="HAD_sf"/>
</dbReference>
<keyword evidence="2" id="KW-1185">Reference proteome</keyword>
<organism evidence="1 2">
    <name type="scientific">Iningainema tapete BLCC-T55</name>
    <dbReference type="NCBI Taxonomy" id="2748662"/>
    <lineage>
        <taxon>Bacteria</taxon>
        <taxon>Bacillati</taxon>
        <taxon>Cyanobacteriota</taxon>
        <taxon>Cyanophyceae</taxon>
        <taxon>Nostocales</taxon>
        <taxon>Scytonemataceae</taxon>
        <taxon>Iningainema tapete</taxon>
    </lineage>
</organism>
<dbReference type="PANTHER" id="PTHR43434:SF21">
    <property type="entry name" value="SLL0295 PROTEIN"/>
    <property type="match status" value="1"/>
</dbReference>
<name>A0A8J7BZD6_9CYAN</name>
<comment type="caution">
    <text evidence="1">The sequence shown here is derived from an EMBL/GenBank/DDBJ whole genome shotgun (WGS) entry which is preliminary data.</text>
</comment>
<sequence>MTASTPTILALDFDGVICNGLIEYFEVAWRTYCLIWTPEQKTPPENLAALFYRLRPVIETGWEMPVLVKALVEGIPEDKIFQEWASINQQLLQKDEIIAAEIGAKLDKVRDEWIATDKTGWLSLHRFYPGVLEKINATVANGVKIYIITTKEGRFTQQLLQQQGVNIPTEKIFGKEVKRPKYEILRELIQTESTPPEIWFVEDRLKTLQLVKQQPDLEQVKLFLADWGYNTQTEKDIAQNDPRVQLLSLSMFAQDFTEWV</sequence>
<dbReference type="GO" id="GO:0005829">
    <property type="term" value="C:cytosol"/>
    <property type="evidence" value="ECO:0007669"/>
    <property type="project" value="TreeGrafter"/>
</dbReference>
<evidence type="ECO:0000313" key="1">
    <source>
        <dbReference type="EMBL" id="MBD2775653.1"/>
    </source>
</evidence>
<dbReference type="EMBL" id="JACXAE010000084">
    <property type="protein sequence ID" value="MBD2775653.1"/>
    <property type="molecule type" value="Genomic_DNA"/>
</dbReference>
<dbReference type="PANTHER" id="PTHR43434">
    <property type="entry name" value="PHOSPHOGLYCOLATE PHOSPHATASE"/>
    <property type="match status" value="1"/>
</dbReference>
<keyword evidence="1" id="KW-0378">Hydrolase</keyword>
<dbReference type="SUPFAM" id="SSF56784">
    <property type="entry name" value="HAD-like"/>
    <property type="match status" value="1"/>
</dbReference>
<dbReference type="AlphaFoldDB" id="A0A8J7BZD6"/>
<gene>
    <name evidence="1" type="ORF">ICL16_27245</name>
</gene>
<accession>A0A8J7BZD6</accession>
<dbReference type="Proteomes" id="UP000629098">
    <property type="component" value="Unassembled WGS sequence"/>
</dbReference>
<protein>
    <submittedName>
        <fullName evidence="1">HAD family hydrolase</fullName>
    </submittedName>
</protein>
<evidence type="ECO:0000313" key="2">
    <source>
        <dbReference type="Proteomes" id="UP000629098"/>
    </source>
</evidence>
<dbReference type="Gene3D" id="3.40.50.1000">
    <property type="entry name" value="HAD superfamily/HAD-like"/>
    <property type="match status" value="1"/>
</dbReference>
<dbReference type="GO" id="GO:0006281">
    <property type="term" value="P:DNA repair"/>
    <property type="evidence" value="ECO:0007669"/>
    <property type="project" value="TreeGrafter"/>
</dbReference>
<dbReference type="InterPro" id="IPR050155">
    <property type="entry name" value="HAD-like_hydrolase_sf"/>
</dbReference>
<dbReference type="GO" id="GO:0008967">
    <property type="term" value="F:phosphoglycolate phosphatase activity"/>
    <property type="evidence" value="ECO:0007669"/>
    <property type="project" value="TreeGrafter"/>
</dbReference>
<dbReference type="Pfam" id="PF00702">
    <property type="entry name" value="Hydrolase"/>
    <property type="match status" value="1"/>
</dbReference>